<comment type="caution">
    <text evidence="1">The sequence shown here is derived from an EMBL/GenBank/DDBJ whole genome shotgun (WGS) entry which is preliminary data.</text>
</comment>
<sequence length="127" mass="14503">MINIIMHTPRGLPVIPSNWAYSCIHAQSEKPSLSSLTWYTKKMDKIPDLMHGFLSHMNFATVIRPHILQFIRKLYSAIYLLVDVSFQVCKLQKLENMNSNSFGSKVHAAWQQQQPTCPGDSQVDDPT</sequence>
<proteinExistence type="predicted"/>
<dbReference type="AlphaFoldDB" id="A0A8T0I5D8"/>
<accession>A0A8T0I5D8</accession>
<protein>
    <submittedName>
        <fullName evidence="1">Uncharacterized protein</fullName>
    </submittedName>
</protein>
<dbReference type="Proteomes" id="UP000822688">
    <property type="component" value="Chromosome 4"/>
</dbReference>
<evidence type="ECO:0000313" key="2">
    <source>
        <dbReference type="Proteomes" id="UP000822688"/>
    </source>
</evidence>
<name>A0A8T0I5D8_CERPU</name>
<organism evidence="1 2">
    <name type="scientific">Ceratodon purpureus</name>
    <name type="common">Fire moss</name>
    <name type="synonym">Dicranum purpureum</name>
    <dbReference type="NCBI Taxonomy" id="3225"/>
    <lineage>
        <taxon>Eukaryota</taxon>
        <taxon>Viridiplantae</taxon>
        <taxon>Streptophyta</taxon>
        <taxon>Embryophyta</taxon>
        <taxon>Bryophyta</taxon>
        <taxon>Bryophytina</taxon>
        <taxon>Bryopsida</taxon>
        <taxon>Dicranidae</taxon>
        <taxon>Pseudoditrichales</taxon>
        <taxon>Ditrichaceae</taxon>
        <taxon>Ceratodon</taxon>
    </lineage>
</organism>
<keyword evidence="2" id="KW-1185">Reference proteome</keyword>
<gene>
    <name evidence="1" type="ORF">KC19_4G052600</name>
</gene>
<evidence type="ECO:0000313" key="1">
    <source>
        <dbReference type="EMBL" id="KAG0578830.1"/>
    </source>
</evidence>
<reference evidence="1" key="1">
    <citation type="submission" date="2020-06" db="EMBL/GenBank/DDBJ databases">
        <title>WGS assembly of Ceratodon purpureus strain R40.</title>
        <authorList>
            <person name="Carey S.B."/>
            <person name="Jenkins J."/>
            <person name="Shu S."/>
            <person name="Lovell J.T."/>
            <person name="Sreedasyam A."/>
            <person name="Maumus F."/>
            <person name="Tiley G.P."/>
            <person name="Fernandez-Pozo N."/>
            <person name="Barry K."/>
            <person name="Chen C."/>
            <person name="Wang M."/>
            <person name="Lipzen A."/>
            <person name="Daum C."/>
            <person name="Saski C.A."/>
            <person name="Payton A.C."/>
            <person name="Mcbreen J.C."/>
            <person name="Conrad R.E."/>
            <person name="Kollar L.M."/>
            <person name="Olsson S."/>
            <person name="Huttunen S."/>
            <person name="Landis J.B."/>
            <person name="Wickett N.J."/>
            <person name="Johnson M.G."/>
            <person name="Rensing S.A."/>
            <person name="Grimwood J."/>
            <person name="Schmutz J."/>
            <person name="Mcdaniel S.F."/>
        </authorList>
    </citation>
    <scope>NUCLEOTIDE SEQUENCE</scope>
    <source>
        <strain evidence="1">R40</strain>
    </source>
</reference>
<dbReference type="EMBL" id="CM026424">
    <property type="protein sequence ID" value="KAG0578830.1"/>
    <property type="molecule type" value="Genomic_DNA"/>
</dbReference>